<evidence type="ECO:0000259" key="6">
    <source>
        <dbReference type="PROSITE" id="PS50926"/>
    </source>
</evidence>
<keyword evidence="4" id="KW-0460">Magnesium</keyword>
<dbReference type="PANTHER" id="PTHR11603:SF147">
    <property type="entry name" value="MEMBRANE PROTEIN"/>
    <property type="match status" value="1"/>
</dbReference>
<keyword evidence="5" id="KW-0812">Transmembrane</keyword>
<dbReference type="PANTHER" id="PTHR11603">
    <property type="entry name" value="AAA FAMILY ATPASE"/>
    <property type="match status" value="1"/>
</dbReference>
<dbReference type="OrthoDB" id="9780734at2"/>
<protein>
    <submittedName>
        <fullName evidence="7">Twitching motility protein PilT</fullName>
    </submittedName>
</protein>
<feature type="domain" description="TRAM" evidence="6">
    <location>
        <begin position="290"/>
        <end position="351"/>
    </location>
</feature>
<keyword evidence="8" id="KW-1185">Reference proteome</keyword>
<evidence type="ECO:0000256" key="3">
    <source>
        <dbReference type="ARBA" id="ARBA00022801"/>
    </source>
</evidence>
<dbReference type="Proteomes" id="UP000287361">
    <property type="component" value="Unassembled WGS sequence"/>
</dbReference>
<proteinExistence type="predicted"/>
<dbReference type="GO" id="GO:0004518">
    <property type="term" value="F:nuclease activity"/>
    <property type="evidence" value="ECO:0007669"/>
    <property type="project" value="UniProtKB-KW"/>
</dbReference>
<dbReference type="GeneID" id="86194305"/>
<dbReference type="InterPro" id="IPR052041">
    <property type="entry name" value="Nucleic_acid_metab_PIN/TRAM"/>
</dbReference>
<comment type="cofactor">
    <cofactor evidence="1">
        <name>Mg(2+)</name>
        <dbReference type="ChEBI" id="CHEBI:18420"/>
    </cofactor>
</comment>
<evidence type="ECO:0000313" key="8">
    <source>
        <dbReference type="Proteomes" id="UP000287361"/>
    </source>
</evidence>
<dbReference type="AlphaFoldDB" id="A0A401LDI3"/>
<dbReference type="InterPro" id="IPR029060">
    <property type="entry name" value="PIN-like_dom_sf"/>
</dbReference>
<dbReference type="EMBL" id="BHVZ01000002">
    <property type="protein sequence ID" value="GCB29646.1"/>
    <property type="molecule type" value="Genomic_DNA"/>
</dbReference>
<dbReference type="InterPro" id="IPR002792">
    <property type="entry name" value="TRAM_dom"/>
</dbReference>
<feature type="transmembrane region" description="Helical" evidence="5">
    <location>
        <begin position="39"/>
        <end position="65"/>
    </location>
</feature>
<dbReference type="SMART" id="SM00670">
    <property type="entry name" value="PINc"/>
    <property type="match status" value="1"/>
</dbReference>
<dbReference type="RefSeq" id="WP_118579257.1">
    <property type="nucleotide sequence ID" value="NZ_DAVZTY010000062.1"/>
</dbReference>
<organism evidence="7 8">
    <name type="scientific">Anaerotignum faecicola</name>
    <dbReference type="NCBI Taxonomy" id="2358141"/>
    <lineage>
        <taxon>Bacteria</taxon>
        <taxon>Bacillati</taxon>
        <taxon>Bacillota</taxon>
        <taxon>Clostridia</taxon>
        <taxon>Lachnospirales</taxon>
        <taxon>Anaerotignaceae</taxon>
        <taxon>Anaerotignum</taxon>
    </lineage>
</organism>
<evidence type="ECO:0000256" key="2">
    <source>
        <dbReference type="ARBA" id="ARBA00022722"/>
    </source>
</evidence>
<evidence type="ECO:0000256" key="5">
    <source>
        <dbReference type="SAM" id="Phobius"/>
    </source>
</evidence>
<reference evidence="7 8" key="1">
    <citation type="submission" date="2018-10" db="EMBL/GenBank/DDBJ databases">
        <title>Draft Genome Sequence of Anaerotignum sp. KCTC 15736.</title>
        <authorList>
            <person name="Choi S.H."/>
            <person name="Kim J.S."/>
            <person name="Kang S.W."/>
            <person name="Lee J.S."/>
            <person name="Park S.H."/>
        </authorList>
    </citation>
    <scope>NUCLEOTIDE SEQUENCE [LARGE SCALE GENOMIC DNA]</scope>
    <source>
        <strain evidence="7 8">KCTC 15736</strain>
    </source>
</reference>
<dbReference type="InterPro" id="IPR002716">
    <property type="entry name" value="PIN_dom"/>
</dbReference>
<dbReference type="Gene3D" id="3.40.50.1010">
    <property type="entry name" value="5'-nuclease"/>
    <property type="match status" value="1"/>
</dbReference>
<feature type="transmembrane region" description="Helical" evidence="5">
    <location>
        <begin position="7"/>
        <end position="27"/>
    </location>
</feature>
<dbReference type="SUPFAM" id="SSF88723">
    <property type="entry name" value="PIN domain-like"/>
    <property type="match status" value="1"/>
</dbReference>
<evidence type="ECO:0000256" key="1">
    <source>
        <dbReference type="ARBA" id="ARBA00001946"/>
    </source>
</evidence>
<dbReference type="Pfam" id="PF01850">
    <property type="entry name" value="PIN"/>
    <property type="match status" value="1"/>
</dbReference>
<keyword evidence="5" id="KW-1133">Transmembrane helix</keyword>
<sequence>MKRVLELIISLIATAATYALMHVVLFMDLFKFQHKLPVYVPTVIAVIVGFIFYFLFATPLAGLLLKRLNQTEERLSKMNLKELSLSVIGCIVGLVLANLIGMAFNGFGALGTFIVVLLNILFGILGIRVARRKKDDVNVRTLKEVLMTTPPSTAEDSIYGRPKILDTSVIIDGRILDLLQTGFIEGKIIIPDFVLEELRHIADSADSLKRQRGRRGLDILNEIQKQLAVPVEIQSFHPGQQMEVDSMLLKMADSMDAFVVTNDFNLNKVAEFQGVRVLNINELSNAVKPVVLPGEEMVVTIIKAGKEAGQGVAYLNDGTMIVVDGGSKHIGETITVIVTSVLQTAAGRMIFTKMIAAA</sequence>
<gene>
    <name evidence="7" type="ORF">KGMB03357_13070</name>
</gene>
<name>A0A401LDI3_9FIRM</name>
<keyword evidence="5" id="KW-0472">Membrane</keyword>
<keyword evidence="3" id="KW-0378">Hydrolase</keyword>
<dbReference type="PROSITE" id="PS50926">
    <property type="entry name" value="TRAM"/>
    <property type="match status" value="1"/>
</dbReference>
<accession>A0A401LDI3</accession>
<dbReference type="GO" id="GO:0016787">
    <property type="term" value="F:hydrolase activity"/>
    <property type="evidence" value="ECO:0007669"/>
    <property type="project" value="UniProtKB-KW"/>
</dbReference>
<keyword evidence="2" id="KW-0540">Nuclease</keyword>
<evidence type="ECO:0000313" key="7">
    <source>
        <dbReference type="EMBL" id="GCB29646.1"/>
    </source>
</evidence>
<dbReference type="CDD" id="cd09877">
    <property type="entry name" value="PIN_YacL-like"/>
    <property type="match status" value="1"/>
</dbReference>
<dbReference type="Pfam" id="PF01938">
    <property type="entry name" value="TRAM"/>
    <property type="match status" value="1"/>
</dbReference>
<evidence type="ECO:0000256" key="4">
    <source>
        <dbReference type="ARBA" id="ARBA00022842"/>
    </source>
</evidence>
<comment type="caution">
    <text evidence="7">The sequence shown here is derived from an EMBL/GenBank/DDBJ whole genome shotgun (WGS) entry which is preliminary data.</text>
</comment>
<feature type="transmembrane region" description="Helical" evidence="5">
    <location>
        <begin position="85"/>
        <end position="104"/>
    </location>
</feature>
<feature type="transmembrane region" description="Helical" evidence="5">
    <location>
        <begin position="110"/>
        <end position="130"/>
    </location>
</feature>